<dbReference type="NCBIfam" id="TIGR02595">
    <property type="entry name" value="PEP_CTERM"/>
    <property type="match status" value="1"/>
</dbReference>
<dbReference type="Proteomes" id="UP000002743">
    <property type="component" value="Chromosome"/>
</dbReference>
<feature type="domain" description="Choice-of-anchor A" evidence="2">
    <location>
        <begin position="65"/>
        <end position="301"/>
    </location>
</feature>
<gene>
    <name evidence="3" type="ordered locus">Msip34_1313</name>
</gene>
<evidence type="ECO:0000259" key="1">
    <source>
        <dbReference type="Pfam" id="PF07589"/>
    </source>
</evidence>
<dbReference type="STRING" id="582744.Msip34_1313"/>
<evidence type="ECO:0000313" key="3">
    <source>
        <dbReference type="EMBL" id="ACT50559.1"/>
    </source>
</evidence>
<evidence type="ECO:0000259" key="2">
    <source>
        <dbReference type="Pfam" id="PF20597"/>
    </source>
</evidence>
<reference evidence="3 4" key="2">
    <citation type="journal article" date="2011" name="J. Bacteriol.">
        <title>Genomes of three methylotrophs from a single niche uncover genetic and metabolic divergence of Methylophilaceae.</title>
        <authorList>
            <person name="Lapidus A."/>
            <person name="Clum A."/>
            <person name="Labutti K."/>
            <person name="Kaluzhnaya M.G."/>
            <person name="Lim S."/>
            <person name="Beck D.A."/>
            <person name="Glavina Del Rio T."/>
            <person name="Nolan M."/>
            <person name="Mavromatis K."/>
            <person name="Huntemann M."/>
            <person name="Lucas S."/>
            <person name="Lidstrom M.E."/>
            <person name="Ivanova N."/>
            <person name="Chistoserdova L."/>
        </authorList>
    </citation>
    <scope>NUCLEOTIDE SEQUENCE [LARGE SCALE GENOMIC DNA]</scope>
    <source>
        <strain evidence="3 4">SIP3-4</strain>
    </source>
</reference>
<dbReference type="AlphaFoldDB" id="C6XDD4"/>
<proteinExistence type="predicted"/>
<name>C6XDD4_METGS</name>
<dbReference type="KEGG" id="mei:Msip34_1313"/>
<keyword evidence="4" id="KW-1185">Reference proteome</keyword>
<dbReference type="InterPro" id="IPR026588">
    <property type="entry name" value="Choice_anch_A"/>
</dbReference>
<dbReference type="Pfam" id="PF07589">
    <property type="entry name" value="PEP-CTERM"/>
    <property type="match status" value="1"/>
</dbReference>
<reference evidence="4" key="1">
    <citation type="submission" date="2009-07" db="EMBL/GenBank/DDBJ databases">
        <title>Complete sequence of chromosome of Methylovorus sp. SIP3-4.</title>
        <authorList>
            <person name="Lucas S."/>
            <person name="Copeland A."/>
            <person name="Lapidus A."/>
            <person name="Glavina del Rio T."/>
            <person name="Tice H."/>
            <person name="Bruce D."/>
            <person name="Goodwin L."/>
            <person name="Pitluck S."/>
            <person name="Clum A."/>
            <person name="Larimer F."/>
            <person name="Land M."/>
            <person name="Hauser L."/>
            <person name="Kyrpides N."/>
            <person name="Mikhailova N."/>
            <person name="Kayluzhnaya M."/>
            <person name="Chistoserdova L."/>
        </authorList>
    </citation>
    <scope>NUCLEOTIDE SEQUENCE [LARGE SCALE GENOMIC DNA]</scope>
    <source>
        <strain evidence="4">SIP3-4</strain>
    </source>
</reference>
<dbReference type="InterPro" id="IPR013424">
    <property type="entry name" value="Ice-binding_C"/>
</dbReference>
<dbReference type="eggNOG" id="COG1520">
    <property type="taxonomic scope" value="Bacteria"/>
</dbReference>
<accession>C6XDD4</accession>
<organism evidence="3 4">
    <name type="scientific">Methylovorus glucosotrophus (strain SIP3-4)</name>
    <dbReference type="NCBI Taxonomy" id="582744"/>
    <lineage>
        <taxon>Bacteria</taxon>
        <taxon>Pseudomonadati</taxon>
        <taxon>Pseudomonadota</taxon>
        <taxon>Betaproteobacteria</taxon>
        <taxon>Nitrosomonadales</taxon>
        <taxon>Methylophilaceae</taxon>
        <taxon>Methylovorus</taxon>
    </lineage>
</organism>
<evidence type="ECO:0000313" key="4">
    <source>
        <dbReference type="Proteomes" id="UP000002743"/>
    </source>
</evidence>
<dbReference type="NCBIfam" id="TIGR04215">
    <property type="entry name" value="choice_anch_A"/>
    <property type="match status" value="1"/>
</dbReference>
<protein>
    <submittedName>
        <fullName evidence="3">Uncharacterized protein</fullName>
    </submittedName>
</protein>
<dbReference type="HOGENOM" id="CLU_059539_0_0_4"/>
<sequence length="345" mass="36148" precursor="true">MSDKFLFQTPSLVLRYYIPANSPLLECAHNLNNPGKFIMFKKTTQAVLALAFMTLTASANAAVDLGVAGKFNAFVFSTFNSQYSDTEGAVAVGGDTTVNGYSVNANNKPYNGYSLVVGGNLNYTNGSINNGNAYVAGTSTTSSLGGGATISGGTAPFSFSDEKTELIALSSSLSKLSANGSATYQYGGVTFTGDGTSAVQVFNVSGADLYSVNYSNFAQLASNQTIIVNVSGDVAGFQGGTPNGFSNYNVLFNFYEATTLNFNNVGVYGSILAPYATVQGGGGQINGNVIVNAWNSNIQINANHYFTGADITIPVSAVPEPQSYMMLFAGLGLIGFMATRRRYYV</sequence>
<feature type="domain" description="Ice-binding protein C-terminal" evidence="1">
    <location>
        <begin position="317"/>
        <end position="342"/>
    </location>
</feature>
<dbReference type="Pfam" id="PF20597">
    <property type="entry name" value="pAdhesive_15"/>
    <property type="match status" value="1"/>
</dbReference>
<dbReference type="EMBL" id="CP001674">
    <property type="protein sequence ID" value="ACT50559.1"/>
    <property type="molecule type" value="Genomic_DNA"/>
</dbReference>